<dbReference type="PANTHER" id="PTHR43214">
    <property type="entry name" value="TWO-COMPONENT RESPONSE REGULATOR"/>
    <property type="match status" value="1"/>
</dbReference>
<evidence type="ECO:0000256" key="1">
    <source>
        <dbReference type="ARBA" id="ARBA00022553"/>
    </source>
</evidence>
<dbReference type="EMBL" id="BNBC01000003">
    <property type="protein sequence ID" value="GHE59957.1"/>
    <property type="molecule type" value="Genomic_DNA"/>
</dbReference>
<dbReference type="SMART" id="SM00421">
    <property type="entry name" value="HTH_LUXR"/>
    <property type="match status" value="1"/>
</dbReference>
<dbReference type="PRINTS" id="PR00038">
    <property type="entry name" value="HTHLUXR"/>
</dbReference>
<accession>A0A919DMM2</accession>
<dbReference type="SUPFAM" id="SSF52172">
    <property type="entry name" value="CheY-like"/>
    <property type="match status" value="1"/>
</dbReference>
<gene>
    <name evidence="8" type="ORF">GCM10014715_11640</name>
</gene>
<dbReference type="InterPro" id="IPR001789">
    <property type="entry name" value="Sig_transdc_resp-reg_receiver"/>
</dbReference>
<dbReference type="PROSITE" id="PS50043">
    <property type="entry name" value="HTH_LUXR_2"/>
    <property type="match status" value="1"/>
</dbReference>
<dbReference type="InterPro" id="IPR011006">
    <property type="entry name" value="CheY-like_superfamily"/>
</dbReference>
<comment type="caution">
    <text evidence="8">The sequence shown here is derived from an EMBL/GenBank/DDBJ whole genome shotgun (WGS) entry which is preliminary data.</text>
</comment>
<keyword evidence="2" id="KW-0805">Transcription regulation</keyword>
<keyword evidence="3 8" id="KW-0238">DNA-binding</keyword>
<dbReference type="Pfam" id="PF00196">
    <property type="entry name" value="GerE"/>
    <property type="match status" value="1"/>
</dbReference>
<evidence type="ECO:0000313" key="8">
    <source>
        <dbReference type="EMBL" id="GHE59957.1"/>
    </source>
</evidence>
<feature type="domain" description="Response regulatory" evidence="7">
    <location>
        <begin position="3"/>
        <end position="114"/>
    </location>
</feature>
<keyword evidence="1 5" id="KW-0597">Phosphoprotein</keyword>
<dbReference type="CDD" id="cd17535">
    <property type="entry name" value="REC_NarL-like"/>
    <property type="match status" value="1"/>
</dbReference>
<feature type="domain" description="HTH luxR-type" evidence="6">
    <location>
        <begin position="136"/>
        <end position="201"/>
    </location>
</feature>
<dbReference type="InterPro" id="IPR000792">
    <property type="entry name" value="Tscrpt_reg_LuxR_C"/>
</dbReference>
<dbReference type="InterPro" id="IPR016032">
    <property type="entry name" value="Sig_transdc_resp-reg_C-effctor"/>
</dbReference>
<dbReference type="GO" id="GO:0006355">
    <property type="term" value="P:regulation of DNA-templated transcription"/>
    <property type="evidence" value="ECO:0007669"/>
    <property type="project" value="InterPro"/>
</dbReference>
<dbReference type="AlphaFoldDB" id="A0A919DMM2"/>
<name>A0A919DMM2_9ACTN</name>
<dbReference type="PANTHER" id="PTHR43214:SF41">
    <property type="entry name" value="NITRATE_NITRITE RESPONSE REGULATOR PROTEIN NARP"/>
    <property type="match status" value="1"/>
</dbReference>
<evidence type="ECO:0000256" key="2">
    <source>
        <dbReference type="ARBA" id="ARBA00023015"/>
    </source>
</evidence>
<dbReference type="Proteomes" id="UP000641386">
    <property type="component" value="Unassembled WGS sequence"/>
</dbReference>
<evidence type="ECO:0000256" key="4">
    <source>
        <dbReference type="ARBA" id="ARBA00023163"/>
    </source>
</evidence>
<proteinExistence type="predicted"/>
<dbReference type="GO" id="GO:0003677">
    <property type="term" value="F:DNA binding"/>
    <property type="evidence" value="ECO:0007669"/>
    <property type="project" value="UniProtKB-KW"/>
</dbReference>
<keyword evidence="4" id="KW-0804">Transcription</keyword>
<evidence type="ECO:0000256" key="3">
    <source>
        <dbReference type="ARBA" id="ARBA00023125"/>
    </source>
</evidence>
<keyword evidence="9" id="KW-1185">Reference proteome</keyword>
<evidence type="ECO:0000259" key="7">
    <source>
        <dbReference type="PROSITE" id="PS50110"/>
    </source>
</evidence>
<dbReference type="CDD" id="cd06170">
    <property type="entry name" value="LuxR_C_like"/>
    <property type="match status" value="1"/>
</dbReference>
<feature type="modified residue" description="4-aspartylphosphate" evidence="5">
    <location>
        <position position="51"/>
    </location>
</feature>
<dbReference type="Gene3D" id="3.40.50.2300">
    <property type="match status" value="1"/>
</dbReference>
<dbReference type="Pfam" id="PF00072">
    <property type="entry name" value="Response_reg"/>
    <property type="match status" value="1"/>
</dbReference>
<reference evidence="8" key="2">
    <citation type="submission" date="2020-09" db="EMBL/GenBank/DDBJ databases">
        <authorList>
            <person name="Sun Q."/>
            <person name="Ohkuma M."/>
        </authorList>
    </citation>
    <scope>NUCLEOTIDE SEQUENCE</scope>
    <source>
        <strain evidence="8">JCM 3302</strain>
    </source>
</reference>
<dbReference type="RefSeq" id="WP_189897045.1">
    <property type="nucleotide sequence ID" value="NZ_BNBC01000003.1"/>
</dbReference>
<protein>
    <submittedName>
        <fullName evidence="8">DNA-binding response regulator</fullName>
    </submittedName>
</protein>
<dbReference type="SUPFAM" id="SSF46894">
    <property type="entry name" value="C-terminal effector domain of the bipartite response regulators"/>
    <property type="match status" value="1"/>
</dbReference>
<dbReference type="GO" id="GO:0000160">
    <property type="term" value="P:phosphorelay signal transduction system"/>
    <property type="evidence" value="ECO:0007669"/>
    <property type="project" value="InterPro"/>
</dbReference>
<dbReference type="InterPro" id="IPR039420">
    <property type="entry name" value="WalR-like"/>
</dbReference>
<dbReference type="InterPro" id="IPR058245">
    <property type="entry name" value="NreC/VraR/RcsB-like_REC"/>
</dbReference>
<sequence length="211" mass="22263">MLRVGIVDDHPVARRGMAAVLGDDPDFEVVASVARTADLPDPASLDVVLCDLYLGEGRPSVPEVRDLAARTHVLVVSAASQPADVLACVAAGAAGYLTKDSEDELFGEAVRTVAAGGFYVSPHLADVVRSAAHSAESRDGLLLTVREEEALGWIAKGLTHAQAARRMGVATSTVDTYIKRIRARLSLGNKAELVWFARNLAEGGRADPPAR</sequence>
<evidence type="ECO:0000313" key="9">
    <source>
        <dbReference type="Proteomes" id="UP000641386"/>
    </source>
</evidence>
<dbReference type="PROSITE" id="PS50110">
    <property type="entry name" value="RESPONSE_REGULATORY"/>
    <property type="match status" value="1"/>
</dbReference>
<organism evidence="8 9">
    <name type="scientific">Streptomyces spiralis</name>
    <dbReference type="NCBI Taxonomy" id="66376"/>
    <lineage>
        <taxon>Bacteria</taxon>
        <taxon>Bacillati</taxon>
        <taxon>Actinomycetota</taxon>
        <taxon>Actinomycetes</taxon>
        <taxon>Kitasatosporales</taxon>
        <taxon>Streptomycetaceae</taxon>
        <taxon>Streptomyces</taxon>
    </lineage>
</organism>
<reference evidence="8" key="1">
    <citation type="journal article" date="2014" name="Int. J. Syst. Evol. Microbiol.">
        <title>Complete genome sequence of Corynebacterium casei LMG S-19264T (=DSM 44701T), isolated from a smear-ripened cheese.</title>
        <authorList>
            <consortium name="US DOE Joint Genome Institute (JGI-PGF)"/>
            <person name="Walter F."/>
            <person name="Albersmeier A."/>
            <person name="Kalinowski J."/>
            <person name="Ruckert C."/>
        </authorList>
    </citation>
    <scope>NUCLEOTIDE SEQUENCE</scope>
    <source>
        <strain evidence="8">JCM 3302</strain>
    </source>
</reference>
<evidence type="ECO:0000256" key="5">
    <source>
        <dbReference type="PROSITE-ProRule" id="PRU00169"/>
    </source>
</evidence>
<evidence type="ECO:0000259" key="6">
    <source>
        <dbReference type="PROSITE" id="PS50043"/>
    </source>
</evidence>
<dbReference type="SMART" id="SM00448">
    <property type="entry name" value="REC"/>
    <property type="match status" value="1"/>
</dbReference>